<protein>
    <submittedName>
        <fullName evidence="7">TspO/MBR related protein</fullName>
    </submittedName>
</protein>
<evidence type="ECO:0000313" key="8">
    <source>
        <dbReference type="Proteomes" id="UP000239736"/>
    </source>
</evidence>
<proteinExistence type="inferred from homology"/>
<accession>A0A2S5JME3</accession>
<dbReference type="GO" id="GO:0033013">
    <property type="term" value="P:tetrapyrrole metabolic process"/>
    <property type="evidence" value="ECO:0007669"/>
    <property type="project" value="UniProtKB-ARBA"/>
</dbReference>
<comment type="subcellular location">
    <subcellularLocation>
        <location evidence="1">Membrane</location>
        <topology evidence="1">Multi-pass membrane protein</topology>
    </subcellularLocation>
</comment>
<feature type="transmembrane region" description="Helical" evidence="6">
    <location>
        <begin position="40"/>
        <end position="58"/>
    </location>
</feature>
<keyword evidence="5 6" id="KW-0472">Membrane</keyword>
<feature type="transmembrane region" description="Helical" evidence="6">
    <location>
        <begin position="70"/>
        <end position="88"/>
    </location>
</feature>
<dbReference type="InterPro" id="IPR004307">
    <property type="entry name" value="TspO_MBR"/>
</dbReference>
<dbReference type="Proteomes" id="UP000239736">
    <property type="component" value="Unassembled WGS sequence"/>
</dbReference>
<evidence type="ECO:0000256" key="4">
    <source>
        <dbReference type="ARBA" id="ARBA00022989"/>
    </source>
</evidence>
<dbReference type="RefSeq" id="WP_104069146.1">
    <property type="nucleotide sequence ID" value="NZ_PRDS01000001.1"/>
</dbReference>
<gene>
    <name evidence="7" type="ORF">LV82_00559</name>
</gene>
<evidence type="ECO:0000256" key="3">
    <source>
        <dbReference type="ARBA" id="ARBA00022692"/>
    </source>
</evidence>
<dbReference type="FunFam" id="1.20.1260.100:FF:000001">
    <property type="entry name" value="translocator protein 2"/>
    <property type="match status" value="1"/>
</dbReference>
<sequence>MTAFLVLLAACAAAATTGMIFSPGAWYDALNRPAWTPPRWAFPVAWTTLYVLIALSGARIATLTGPAIQGVGLALSLWALQIALNTFWTPTFFGAHRIDVALVVMVALWIVVAVMVPVFWRLDRLAGLLLLPYLGWLSLAGALNFQIWRNNPAG</sequence>
<comment type="similarity">
    <text evidence="2">Belongs to the TspO/BZRP family.</text>
</comment>
<comment type="caution">
    <text evidence="7">The sequence shown here is derived from an EMBL/GenBank/DDBJ whole genome shotgun (WGS) entry which is preliminary data.</text>
</comment>
<feature type="transmembrane region" description="Helical" evidence="6">
    <location>
        <begin position="127"/>
        <end position="148"/>
    </location>
</feature>
<dbReference type="AlphaFoldDB" id="A0A2S5JME3"/>
<keyword evidence="8" id="KW-1185">Reference proteome</keyword>
<evidence type="ECO:0000313" key="7">
    <source>
        <dbReference type="EMBL" id="PPB82620.1"/>
    </source>
</evidence>
<dbReference type="OrthoDB" id="9795496at2"/>
<keyword evidence="4 6" id="KW-1133">Transmembrane helix</keyword>
<dbReference type="InterPro" id="IPR038330">
    <property type="entry name" value="TspO/MBR-related_sf"/>
</dbReference>
<evidence type="ECO:0000256" key="6">
    <source>
        <dbReference type="SAM" id="Phobius"/>
    </source>
</evidence>
<reference evidence="7 8" key="1">
    <citation type="submission" date="2018-01" db="EMBL/GenBank/DDBJ databases">
        <title>Genomic Encyclopedia of Archaeal and Bacterial Type Strains, Phase II (KMG-II): from individual species to whole genera.</title>
        <authorList>
            <person name="Goeker M."/>
        </authorList>
    </citation>
    <scope>NUCLEOTIDE SEQUENCE [LARGE SCALE GENOMIC DNA]</scope>
    <source>
        <strain evidence="7 8">DSM 12048</strain>
    </source>
</reference>
<dbReference type="PIRSF" id="PIRSF005859">
    <property type="entry name" value="PBR"/>
    <property type="match status" value="1"/>
</dbReference>
<dbReference type="Gene3D" id="1.20.1260.100">
    <property type="entry name" value="TspO/MBR protein"/>
    <property type="match status" value="1"/>
</dbReference>
<name>A0A2S5JME3_9RHOB</name>
<feature type="transmembrane region" description="Helical" evidence="6">
    <location>
        <begin position="100"/>
        <end position="120"/>
    </location>
</feature>
<evidence type="ECO:0000256" key="5">
    <source>
        <dbReference type="ARBA" id="ARBA00023136"/>
    </source>
</evidence>
<dbReference type="EMBL" id="PRDS01000001">
    <property type="protein sequence ID" value="PPB82620.1"/>
    <property type="molecule type" value="Genomic_DNA"/>
</dbReference>
<dbReference type="GO" id="GO:0016020">
    <property type="term" value="C:membrane"/>
    <property type="evidence" value="ECO:0007669"/>
    <property type="project" value="UniProtKB-SubCell"/>
</dbReference>
<dbReference type="CDD" id="cd15904">
    <property type="entry name" value="TSPO_MBR"/>
    <property type="match status" value="1"/>
</dbReference>
<organism evidence="7 8">
    <name type="scientific">Albidovulum inexpectatum</name>
    <dbReference type="NCBI Taxonomy" id="196587"/>
    <lineage>
        <taxon>Bacteria</taxon>
        <taxon>Pseudomonadati</taxon>
        <taxon>Pseudomonadota</taxon>
        <taxon>Alphaproteobacteria</taxon>
        <taxon>Rhodobacterales</taxon>
        <taxon>Paracoccaceae</taxon>
        <taxon>Albidovulum</taxon>
    </lineage>
</organism>
<evidence type="ECO:0000256" key="2">
    <source>
        <dbReference type="ARBA" id="ARBA00007524"/>
    </source>
</evidence>
<evidence type="ECO:0000256" key="1">
    <source>
        <dbReference type="ARBA" id="ARBA00004141"/>
    </source>
</evidence>
<dbReference type="PANTHER" id="PTHR10057">
    <property type="entry name" value="PERIPHERAL-TYPE BENZODIAZEPINE RECEPTOR"/>
    <property type="match status" value="1"/>
</dbReference>
<dbReference type="PANTHER" id="PTHR10057:SF0">
    <property type="entry name" value="TRANSLOCATOR PROTEIN"/>
    <property type="match status" value="1"/>
</dbReference>
<keyword evidence="3 6" id="KW-0812">Transmembrane</keyword>
<dbReference type="NCBIfam" id="NF047825">
    <property type="entry name" value="T-richsensTspOAlph"/>
    <property type="match status" value="1"/>
</dbReference>
<dbReference type="Pfam" id="PF03073">
    <property type="entry name" value="TspO_MBR"/>
    <property type="match status" value="1"/>
</dbReference>